<evidence type="ECO:0000313" key="2">
    <source>
        <dbReference type="EMBL" id="GJS85296.1"/>
    </source>
</evidence>
<gene>
    <name evidence="2" type="ORF">Tco_0751837</name>
</gene>
<evidence type="ECO:0008006" key="4">
    <source>
        <dbReference type="Google" id="ProtNLM"/>
    </source>
</evidence>
<keyword evidence="3" id="KW-1185">Reference proteome</keyword>
<feature type="region of interest" description="Disordered" evidence="1">
    <location>
        <begin position="34"/>
        <end position="60"/>
    </location>
</feature>
<dbReference type="Proteomes" id="UP001151760">
    <property type="component" value="Unassembled WGS sequence"/>
</dbReference>
<proteinExistence type="predicted"/>
<evidence type="ECO:0000313" key="3">
    <source>
        <dbReference type="Proteomes" id="UP001151760"/>
    </source>
</evidence>
<comment type="caution">
    <text evidence="2">The sequence shown here is derived from an EMBL/GenBank/DDBJ whole genome shotgun (WGS) entry which is preliminary data.</text>
</comment>
<protein>
    <recommendedName>
        <fullName evidence="4">Integrase, catalytic region, zinc finger, CCHC-type, peptidase aspartic, catalytic</fullName>
    </recommendedName>
</protein>
<sequence length="146" mass="16207">MFDEYFNPSSSAVSPVLDAAAPRAVEIASSPSSITIDQDIPSSNTSSTNQQQQSSVISQGVEEPIPNSFHALLELIGRWTKDHPLANVIGNPTRLVSIKKQLETNAMWCYFDAFLTSVEPKSFKQAILKPSLIDDMQEEIHEFKRL</sequence>
<reference evidence="2" key="1">
    <citation type="journal article" date="2022" name="Int. J. Mol. Sci.">
        <title>Draft Genome of Tanacetum Coccineum: Genomic Comparison of Closely Related Tanacetum-Family Plants.</title>
        <authorList>
            <person name="Yamashiro T."/>
            <person name="Shiraishi A."/>
            <person name="Nakayama K."/>
            <person name="Satake H."/>
        </authorList>
    </citation>
    <scope>NUCLEOTIDE SEQUENCE</scope>
</reference>
<organism evidence="2 3">
    <name type="scientific">Tanacetum coccineum</name>
    <dbReference type="NCBI Taxonomy" id="301880"/>
    <lineage>
        <taxon>Eukaryota</taxon>
        <taxon>Viridiplantae</taxon>
        <taxon>Streptophyta</taxon>
        <taxon>Embryophyta</taxon>
        <taxon>Tracheophyta</taxon>
        <taxon>Spermatophyta</taxon>
        <taxon>Magnoliopsida</taxon>
        <taxon>eudicotyledons</taxon>
        <taxon>Gunneridae</taxon>
        <taxon>Pentapetalae</taxon>
        <taxon>asterids</taxon>
        <taxon>campanulids</taxon>
        <taxon>Asterales</taxon>
        <taxon>Asteraceae</taxon>
        <taxon>Asteroideae</taxon>
        <taxon>Anthemideae</taxon>
        <taxon>Anthemidinae</taxon>
        <taxon>Tanacetum</taxon>
    </lineage>
</organism>
<feature type="compositionally biased region" description="Low complexity" evidence="1">
    <location>
        <begin position="42"/>
        <end position="55"/>
    </location>
</feature>
<dbReference type="EMBL" id="BQNB010011039">
    <property type="protein sequence ID" value="GJS85296.1"/>
    <property type="molecule type" value="Genomic_DNA"/>
</dbReference>
<evidence type="ECO:0000256" key="1">
    <source>
        <dbReference type="SAM" id="MobiDB-lite"/>
    </source>
</evidence>
<name>A0ABQ4Z6E1_9ASTR</name>
<reference evidence="2" key="2">
    <citation type="submission" date="2022-01" db="EMBL/GenBank/DDBJ databases">
        <authorList>
            <person name="Yamashiro T."/>
            <person name="Shiraishi A."/>
            <person name="Satake H."/>
            <person name="Nakayama K."/>
        </authorList>
    </citation>
    <scope>NUCLEOTIDE SEQUENCE</scope>
</reference>
<accession>A0ABQ4Z6E1</accession>